<evidence type="ECO:0000256" key="21">
    <source>
        <dbReference type="SAM" id="MobiDB-lite"/>
    </source>
</evidence>
<dbReference type="PROSITE" id="PS51273">
    <property type="entry name" value="GATASE_TYPE_1"/>
    <property type="match status" value="1"/>
</dbReference>
<dbReference type="InterPro" id="IPR035686">
    <property type="entry name" value="CPSase_GATase1"/>
</dbReference>
<evidence type="ECO:0000256" key="15">
    <source>
        <dbReference type="ARBA" id="ARBA00047359"/>
    </source>
</evidence>
<dbReference type="EC" id="6.3.4.16" evidence="14"/>
<dbReference type="Gene3D" id="3.40.50.880">
    <property type="match status" value="1"/>
</dbReference>
<evidence type="ECO:0000256" key="12">
    <source>
        <dbReference type="ARBA" id="ARBA00022975"/>
    </source>
</evidence>
<dbReference type="NCBIfam" id="NF009455">
    <property type="entry name" value="PRK12815.1"/>
    <property type="match status" value="1"/>
</dbReference>
<dbReference type="Gene3D" id="3.40.50.20">
    <property type="match status" value="2"/>
</dbReference>
<evidence type="ECO:0000256" key="14">
    <source>
        <dbReference type="ARBA" id="ARBA00044063"/>
    </source>
</evidence>
<protein>
    <recommendedName>
        <fullName evidence="19">Carbamoyl phosphate synthase arginine-specific large chain</fullName>
        <ecNumber evidence="14">6.3.4.16</ecNumber>
        <ecNumber evidence="3">6.3.5.5</ecNumber>
    </recommendedName>
    <alternativeName>
        <fullName evidence="18">Carbamoyl phosphate synthase pyrimidine-specific large chain</fullName>
    </alternativeName>
</protein>
<dbReference type="GO" id="GO:0005524">
    <property type="term" value="F:ATP binding"/>
    <property type="evidence" value="ECO:0007669"/>
    <property type="project" value="UniProtKB-UniRule"/>
</dbReference>
<evidence type="ECO:0000256" key="16">
    <source>
        <dbReference type="ARBA" id="ARBA00048816"/>
    </source>
</evidence>
<dbReference type="UniPathway" id="UPA00068">
    <property type="reaction ID" value="UER00113"/>
</dbReference>
<evidence type="ECO:0000256" key="1">
    <source>
        <dbReference type="ARBA" id="ARBA00005077"/>
    </source>
</evidence>
<dbReference type="SUPFAM" id="SSF48108">
    <property type="entry name" value="Carbamoyl phosphate synthetase, large subunit connection domain"/>
    <property type="match status" value="1"/>
</dbReference>
<dbReference type="Pfam" id="PF20979">
    <property type="entry name" value="Arginosuc_syn_C"/>
    <property type="match status" value="1"/>
</dbReference>
<dbReference type="PANTHER" id="PTHR11405">
    <property type="entry name" value="CARBAMOYLTRANSFERASE FAMILY MEMBER"/>
    <property type="match status" value="1"/>
</dbReference>
<dbReference type="InterPro" id="IPR029062">
    <property type="entry name" value="Class_I_gatase-like"/>
</dbReference>
<keyword evidence="7" id="KW-0479">Metal-binding</keyword>
<gene>
    <name evidence="23" type="primary">pyr1</name>
</gene>
<dbReference type="PRINTS" id="PR00096">
    <property type="entry name" value="GATASE"/>
</dbReference>
<keyword evidence="13" id="KW-0464">Manganese</keyword>
<sequence>IVVRNHDVPFADCNTRNLVAEVSVKTPVSYGHGNLVVCCIDMGVKLNTLRCLLRYDVTVKVVPHDWDITQETYDGLFISNGPGNPQMCTPTIRNVRWALQQDKPIFGICMGNQMLALAAGGTTYKMKYGHRGQNQPCAEGSVTGKVVITTQNHGFAVDMTSMPPEWEETFTNPNDKSNEGLKHKTKPFFSVQFHPEGRCGPQDTEYLFHDFVKAVEQSKIEEIQRCKPRKVIVLGAGGITIAQAGEFDYSGSQCLKSLREEGIETVLINPNIATVQTDNESADHVYFVPVTPESVERVIEKERPDGILLGWGGQTALNCGVQLDRLGVLKKYNVKVLGTQVSTIAVTEDRELFRDALLQIDEHVAQSAAVTTVEEAIKAAHHIGFPVMVRAAFCLGGQGSGIVDNEEQLIAKCNAAFAIAPQVLIEMSVKGWKEIEYEVVRDIYDNCITICNMENFDPMGVHTGESMVVAPSQTLTNDEFHMLRTASIRIIRHLGVVGECNVQYGLDPDSHRYVVIEVNARLSRSSALASKATGYPLAHVAAKLALGKGLSEIVNGVTKSTTACFEPSLDYVVMKVPRWDLGKFNMVSDKIGSMMKSVGEVMAIGRTWEESMQKALRMVDPSFLGFDEPEGRFPADWDIDEVIANPTPHRIWAIARAFVKGYSVDKIWALSKINKFFLTKLEKLVKMAAVLREQYAGALADIDAAQMLALKSHGFCDRQIAKNLDCTPEAVRARRLQLGIVPKIKQIDTVAGEFPAAATYLYTSYNAQHDDVKFGEPMYVVLGCGVYRIGNSVEFDYCGVLVTRELRRLGHKVIMINYNPETVSTDYDECDRLYFDEISEESVLDILGKERVKGVVISVGGQIVQNMALRLKDAGLPILGTDPRYIDMAEDRNKFSKMCDDISVRQPEWVSVSSLAQAREFCAKVGYPCIVRPSYVLSGQAMSVISNEADVERYLSEASRVSGEHPAVVSKYYENSTEYDVDVVAHYGKVLCYSISEHVENAGVHSGDATMFLPPQKKDAETMLKLYNAACQIADRLNVCGPMNVQFLRQQDGTLRVIEANVRCSRSVPFVSKTLGISFPAVMVSAFLSKKGSELVPIKRAKMTHVGCKAAMFSFNRLAGADPILGVEMASTGEVGVFGRDKHEVILKAMLCQNFKYPTKTALISIELASDAEAFAPYVEMLAKKLEIFATPVASAALTKAGVKHTARVAAGVQGGAVRRHPHRGEEDVARHPAPRQDQGLPAPPQTQAEAPPAYWVRRLAVDFASPLITEVNIAQLFCEAFLRYTPADIEIEPFDHYVPKIFRKLENNNCTLLHRNKVGLCVDYDVDSVALALRLKQENLHVTCFHGDLGQTRDAQTLRESLEKNGLEIQFIDLRDDMAAACFDMITAAAALEGQFMWQVGVIGRDVLRRGIIRAMREGKMTVIAQASSKNSREMQFEKYAKTLAPELAVYTPWRDKRNLEDFQTLEAKLSFVQKHSVPIDGPQVNSTNLNLAGALYKSAENPSGKLRVCQPLDQCPTEPEFVSLTFREGRCVEINNGAVGPHQAMRIANELGRRHGLGVTTITEDGVTKTCEAPGMALLARGLKFIYDETLDKSSLEAFRGYSRHVADQMAAGNFAEMSTKSAMVAIKFLSANANGTVSLELHKGEAIFLHTNATKAMGSSTSAAIAGTDDVFTRGDGTFTDFEW</sequence>
<name>A9CQ11_9EUGL</name>
<evidence type="ECO:0000256" key="10">
    <source>
        <dbReference type="ARBA" id="ARBA00022840"/>
    </source>
</evidence>
<proteinExistence type="inferred from homology"/>
<evidence type="ECO:0000256" key="6">
    <source>
        <dbReference type="ARBA" id="ARBA00022605"/>
    </source>
</evidence>
<dbReference type="InterPro" id="IPR014729">
    <property type="entry name" value="Rossmann-like_a/b/a_fold"/>
</dbReference>
<keyword evidence="11" id="KW-0460">Magnesium</keyword>
<evidence type="ECO:0000256" key="13">
    <source>
        <dbReference type="ARBA" id="ARBA00023211"/>
    </source>
</evidence>
<dbReference type="NCBIfam" id="TIGR01369">
    <property type="entry name" value="CPSaseII_lrg"/>
    <property type="match status" value="1"/>
</dbReference>
<feature type="domain" description="ATP-grasp" evidence="22">
    <location>
        <begin position="354"/>
        <end position="546"/>
    </location>
</feature>
<dbReference type="CDD" id="cd01744">
    <property type="entry name" value="GATase1_CPSase"/>
    <property type="match status" value="1"/>
</dbReference>
<dbReference type="GO" id="GO:0006526">
    <property type="term" value="P:L-arginine biosynthetic process"/>
    <property type="evidence" value="ECO:0007669"/>
    <property type="project" value="UniProtKB-UniPathway"/>
</dbReference>
<dbReference type="InterPro" id="IPR011761">
    <property type="entry name" value="ATP-grasp"/>
</dbReference>
<dbReference type="InterPro" id="IPR005483">
    <property type="entry name" value="CPSase_dom"/>
</dbReference>
<evidence type="ECO:0000313" key="23">
    <source>
        <dbReference type="EMBL" id="BAF95078.1"/>
    </source>
</evidence>
<dbReference type="SMART" id="SM01096">
    <property type="entry name" value="CPSase_L_D3"/>
    <property type="match status" value="1"/>
</dbReference>
<keyword evidence="4" id="KW-0055">Arginine biosynthesis</keyword>
<dbReference type="PRINTS" id="PR00099">
    <property type="entry name" value="CPSGATASE"/>
</dbReference>
<feature type="domain" description="ATP-grasp" evidence="22">
    <location>
        <begin position="896"/>
        <end position="1088"/>
    </location>
</feature>
<dbReference type="PRINTS" id="PR00097">
    <property type="entry name" value="ANTSNTHASEII"/>
</dbReference>
<dbReference type="EMBL" id="AB307737">
    <property type="protein sequence ID" value="BAF95078.1"/>
    <property type="molecule type" value="Genomic_DNA"/>
</dbReference>
<evidence type="ECO:0000256" key="3">
    <source>
        <dbReference type="ARBA" id="ARBA00012738"/>
    </source>
</evidence>
<dbReference type="Pfam" id="PF00117">
    <property type="entry name" value="GATase"/>
    <property type="match status" value="1"/>
</dbReference>
<comment type="similarity">
    <text evidence="2">Belongs to the CarB family.</text>
</comment>
<dbReference type="SUPFAM" id="SSF52335">
    <property type="entry name" value="Methylglyoxal synthase-like"/>
    <property type="match status" value="1"/>
</dbReference>
<dbReference type="InterPro" id="IPR058047">
    <property type="entry name" value="CPSase_preATP-grasp"/>
</dbReference>
<dbReference type="Gene3D" id="1.10.1030.10">
    <property type="entry name" value="Carbamoyl-phosphate synthetase, large subunit oligomerisation domain"/>
    <property type="match status" value="1"/>
</dbReference>
<dbReference type="InterPro" id="IPR048267">
    <property type="entry name" value="Arginosuc_syn_N"/>
</dbReference>
<comment type="pathway">
    <text evidence="1">Amino-acid biosynthesis; L-arginine biosynthesis; carbamoyl phosphate from bicarbonate: step 1/1.</text>
</comment>
<dbReference type="PROSITE" id="PS00866">
    <property type="entry name" value="CPSASE_1"/>
    <property type="match status" value="2"/>
</dbReference>
<dbReference type="InterPro" id="IPR016185">
    <property type="entry name" value="PreATP-grasp_dom_sf"/>
</dbReference>
<feature type="non-terminal residue" evidence="23">
    <location>
        <position position="1"/>
    </location>
</feature>
<dbReference type="PRINTS" id="PR00098">
    <property type="entry name" value="CPSASE"/>
</dbReference>
<dbReference type="Gene3D" id="3.40.50.620">
    <property type="entry name" value="HUPs"/>
    <property type="match status" value="1"/>
</dbReference>
<dbReference type="PANTHER" id="PTHR11405:SF53">
    <property type="entry name" value="CARBAMOYL-PHOSPHATE SYNTHASE [AMMONIA], MITOCHONDRIAL"/>
    <property type="match status" value="1"/>
</dbReference>
<dbReference type="Gene3D" id="3.40.50.1380">
    <property type="entry name" value="Methylglyoxal synthase-like domain"/>
    <property type="match status" value="1"/>
</dbReference>
<dbReference type="GO" id="GO:0004087">
    <property type="term" value="F:carbamoyl-phosphate synthase (ammonia) activity"/>
    <property type="evidence" value="ECO:0007669"/>
    <property type="project" value="UniProtKB-EC"/>
</dbReference>
<dbReference type="GO" id="GO:0004088">
    <property type="term" value="F:carbamoyl-phosphate synthase (glutamine-hydrolyzing) activity"/>
    <property type="evidence" value="ECO:0007669"/>
    <property type="project" value="UniProtKB-EC"/>
</dbReference>
<organism evidence="23">
    <name type="scientific">Neobodo saliens</name>
    <dbReference type="NCBI Taxonomy" id="351712"/>
    <lineage>
        <taxon>Eukaryota</taxon>
        <taxon>Discoba</taxon>
        <taxon>Euglenozoa</taxon>
        <taxon>Kinetoplastea</taxon>
        <taxon>Metakinetoplastina</taxon>
        <taxon>Neobodonida</taxon>
        <taxon>Neobodo</taxon>
    </lineage>
</organism>
<evidence type="ECO:0000256" key="7">
    <source>
        <dbReference type="ARBA" id="ARBA00022723"/>
    </source>
</evidence>
<accession>A9CQ11</accession>
<evidence type="ECO:0000259" key="22">
    <source>
        <dbReference type="PROSITE" id="PS50975"/>
    </source>
</evidence>
<evidence type="ECO:0000256" key="17">
    <source>
        <dbReference type="ARBA" id="ARBA00060037"/>
    </source>
</evidence>
<dbReference type="InterPro" id="IPR036914">
    <property type="entry name" value="MGS-like_dom_sf"/>
</dbReference>
<dbReference type="FunFam" id="3.40.50.20:FF:000019">
    <property type="entry name" value="Carbamoyl phosphate synthetase II"/>
    <property type="match status" value="1"/>
</dbReference>
<keyword evidence="12" id="KW-0665">Pyrimidine biosynthesis</keyword>
<comment type="catalytic activity">
    <reaction evidence="16">
        <text>hydrogencarbonate + L-glutamine + 2 ATP + H2O = carbamoyl phosphate + L-glutamate + 2 ADP + phosphate + 2 H(+)</text>
        <dbReference type="Rhea" id="RHEA:18633"/>
        <dbReference type="ChEBI" id="CHEBI:15377"/>
        <dbReference type="ChEBI" id="CHEBI:15378"/>
        <dbReference type="ChEBI" id="CHEBI:17544"/>
        <dbReference type="ChEBI" id="CHEBI:29985"/>
        <dbReference type="ChEBI" id="CHEBI:30616"/>
        <dbReference type="ChEBI" id="CHEBI:43474"/>
        <dbReference type="ChEBI" id="CHEBI:58228"/>
        <dbReference type="ChEBI" id="CHEBI:58359"/>
        <dbReference type="ChEBI" id="CHEBI:456216"/>
        <dbReference type="EC" id="6.3.5.5"/>
    </reaction>
</comment>
<keyword evidence="9 20" id="KW-0547">Nucleotide-binding</keyword>
<dbReference type="SUPFAM" id="SSF52440">
    <property type="entry name" value="PreATP-grasp domain"/>
    <property type="match status" value="2"/>
</dbReference>
<dbReference type="Pfam" id="PF02787">
    <property type="entry name" value="CPSase_L_D3"/>
    <property type="match status" value="1"/>
</dbReference>
<reference evidence="23" key="1">
    <citation type="journal article" date="2008" name="Protist">
        <title>Evolutionary analysis of synteny and gene fusion for pyrimidine biosynthetic enzymes in Euglenozoa: an extraordinary gap between kinetoplastids and diplonemids.</title>
        <authorList>
            <person name="Makiuchi T."/>
            <person name="Annoura T."/>
            <person name="Hashimoto T."/>
            <person name="Murata E."/>
            <person name="Aoki T."/>
            <person name="Nara T."/>
        </authorList>
    </citation>
    <scope>NUCLEOTIDE SEQUENCE</scope>
    <source>
        <strain evidence="23">ATCC 50358</strain>
    </source>
</reference>
<keyword evidence="6" id="KW-0028">Amino-acid biosynthesis</keyword>
<dbReference type="InterPro" id="IPR017926">
    <property type="entry name" value="GATASE"/>
</dbReference>
<dbReference type="SUPFAM" id="SSF52402">
    <property type="entry name" value="Adenine nucleotide alpha hydrolases-like"/>
    <property type="match status" value="1"/>
</dbReference>
<dbReference type="MEROPS" id="C26.951"/>
<evidence type="ECO:0000256" key="19">
    <source>
        <dbReference type="ARBA" id="ARBA00074189"/>
    </source>
</evidence>
<evidence type="ECO:0000256" key="8">
    <source>
        <dbReference type="ARBA" id="ARBA00022737"/>
    </source>
</evidence>
<dbReference type="GO" id="GO:0005951">
    <property type="term" value="C:carbamoyl-phosphate synthase complex"/>
    <property type="evidence" value="ECO:0007669"/>
    <property type="project" value="TreeGrafter"/>
</dbReference>
<dbReference type="SUPFAM" id="SSF56059">
    <property type="entry name" value="Glutathione synthetase ATP-binding domain-like"/>
    <property type="match status" value="2"/>
</dbReference>
<comment type="catalytic activity">
    <reaction evidence="15">
        <text>hydrogencarbonate + NH4(+) + 2 ATP = carbamoyl phosphate + 2 ADP + phosphate + 2 H(+)</text>
        <dbReference type="Rhea" id="RHEA:18029"/>
        <dbReference type="ChEBI" id="CHEBI:15378"/>
        <dbReference type="ChEBI" id="CHEBI:17544"/>
        <dbReference type="ChEBI" id="CHEBI:28938"/>
        <dbReference type="ChEBI" id="CHEBI:30616"/>
        <dbReference type="ChEBI" id="CHEBI:43474"/>
        <dbReference type="ChEBI" id="CHEBI:58228"/>
        <dbReference type="ChEBI" id="CHEBI:456216"/>
        <dbReference type="EC" id="6.3.4.16"/>
    </reaction>
</comment>
<keyword evidence="5 23" id="KW-0436">Ligase</keyword>
<dbReference type="InterPro" id="IPR024074">
    <property type="entry name" value="AS_cat/multimer_dom_body"/>
</dbReference>
<dbReference type="FunFam" id="3.30.1490.20:FF:000001">
    <property type="entry name" value="Carbamoyl-phosphate synthase large chain"/>
    <property type="match status" value="1"/>
</dbReference>
<dbReference type="SUPFAM" id="SSF69864">
    <property type="entry name" value="Argininosuccinate synthetase, C-terminal domain"/>
    <property type="match status" value="1"/>
</dbReference>
<keyword evidence="8" id="KW-0677">Repeat</keyword>
<dbReference type="Gene3D" id="3.30.470.20">
    <property type="entry name" value="ATP-grasp fold, B domain"/>
    <property type="match status" value="2"/>
</dbReference>
<dbReference type="PROSITE" id="PS50975">
    <property type="entry name" value="ATP_GRASP"/>
    <property type="match status" value="2"/>
</dbReference>
<dbReference type="Gene3D" id="3.30.1490.20">
    <property type="entry name" value="ATP-grasp fold, A domain"/>
    <property type="match status" value="1"/>
</dbReference>
<dbReference type="Gene3D" id="3.90.1260.10">
    <property type="entry name" value="Argininosuccinate synthetase, chain A, domain 2"/>
    <property type="match status" value="1"/>
</dbReference>
<dbReference type="GO" id="GO:0004055">
    <property type="term" value="F:argininosuccinate synthase activity"/>
    <property type="evidence" value="ECO:0007669"/>
    <property type="project" value="InterPro"/>
</dbReference>
<dbReference type="NCBIfam" id="NF003671">
    <property type="entry name" value="PRK05294.1"/>
    <property type="match status" value="1"/>
</dbReference>
<evidence type="ECO:0000256" key="2">
    <source>
        <dbReference type="ARBA" id="ARBA00009799"/>
    </source>
</evidence>
<evidence type="ECO:0000256" key="9">
    <source>
        <dbReference type="ARBA" id="ARBA00022741"/>
    </source>
</evidence>
<comment type="function">
    <text evidence="17">Small subunit of the glutamine-dependent carbamoyl phosphate synthetase (CPSase). CPSase catalyzes the formation of carbamoyl phosphate from the ammonia moiety of glutamine, carbonate, and phosphate donated by ATP, constituting the first step of the biosynthetic pathway leading to pyrimidine nucleotides. The large subunit (synthetase) binds the substrates ammonia (free or transferred from glutamine from the small subunit), hydrogencarbonate and ATP and carries out an ATP-coupled ligase reaction, activating hydrogencarbonate by forming carboxy phosphate which reacts with ammonia to form carbamoyl phosphate.</text>
</comment>
<dbReference type="InterPro" id="IPR005479">
    <property type="entry name" value="CPAse_ATP-bd"/>
</dbReference>
<evidence type="ECO:0000256" key="11">
    <source>
        <dbReference type="ARBA" id="ARBA00022842"/>
    </source>
</evidence>
<dbReference type="Pfam" id="PF02786">
    <property type="entry name" value="CPSase_L_D2"/>
    <property type="match status" value="2"/>
</dbReference>
<dbReference type="GO" id="GO:0006221">
    <property type="term" value="P:pyrimidine nucleotide biosynthetic process"/>
    <property type="evidence" value="ECO:0007669"/>
    <property type="project" value="UniProtKB-KW"/>
</dbReference>
<evidence type="ECO:0000256" key="4">
    <source>
        <dbReference type="ARBA" id="ARBA00022571"/>
    </source>
</evidence>
<dbReference type="SUPFAM" id="SSF52317">
    <property type="entry name" value="Class I glutamine amidotransferase-like"/>
    <property type="match status" value="1"/>
</dbReference>
<dbReference type="GO" id="GO:0046872">
    <property type="term" value="F:metal ion binding"/>
    <property type="evidence" value="ECO:0007669"/>
    <property type="project" value="UniProtKB-KW"/>
</dbReference>
<dbReference type="Pfam" id="PF25596">
    <property type="entry name" value="CPSase_L_D1"/>
    <property type="match status" value="2"/>
</dbReference>
<dbReference type="FunFam" id="3.30.470.20:FF:000026">
    <property type="entry name" value="Carbamoyl-phosphate synthase large chain"/>
    <property type="match status" value="1"/>
</dbReference>
<dbReference type="InterPro" id="IPR006275">
    <property type="entry name" value="CPSase_lsu"/>
</dbReference>
<dbReference type="Pfam" id="PF00764">
    <property type="entry name" value="Arginosuc_synth"/>
    <property type="match status" value="1"/>
</dbReference>
<dbReference type="PROSITE" id="PS00867">
    <property type="entry name" value="CPSASE_2"/>
    <property type="match status" value="2"/>
</dbReference>
<keyword evidence="10 20" id="KW-0067">ATP-binding</keyword>
<dbReference type="FunFam" id="3.30.470.20:FF:000001">
    <property type="entry name" value="Carbamoyl-phosphate synthase large chain"/>
    <property type="match status" value="1"/>
</dbReference>
<dbReference type="InterPro" id="IPR048268">
    <property type="entry name" value="Arginosuc_syn_C"/>
</dbReference>
<evidence type="ECO:0000256" key="18">
    <source>
        <dbReference type="ARBA" id="ARBA00069524"/>
    </source>
</evidence>
<dbReference type="InterPro" id="IPR013815">
    <property type="entry name" value="ATP_grasp_subdomain_1"/>
</dbReference>
<dbReference type="EC" id="6.3.5.5" evidence="3"/>
<dbReference type="FunFam" id="3.40.50.20:FF:000002">
    <property type="entry name" value="Carbamoyl-phosphate synthase large chain"/>
    <property type="match status" value="1"/>
</dbReference>
<evidence type="ECO:0000256" key="20">
    <source>
        <dbReference type="PROSITE-ProRule" id="PRU00409"/>
    </source>
</evidence>
<feature type="region of interest" description="Disordered" evidence="21">
    <location>
        <begin position="1214"/>
        <end position="1249"/>
    </location>
</feature>
<evidence type="ECO:0000256" key="5">
    <source>
        <dbReference type="ARBA" id="ARBA00022598"/>
    </source>
</evidence>
<dbReference type="FunFam" id="1.10.1030.10:FF:000002">
    <property type="entry name" value="Carbamoyl-phosphate synthase large chain"/>
    <property type="match status" value="1"/>
</dbReference>
<dbReference type="InterPro" id="IPR036897">
    <property type="entry name" value="CarbamoylP_synth_lsu_oligo_sf"/>
</dbReference>
<dbReference type="InterPro" id="IPR005480">
    <property type="entry name" value="CPSase_lsu_oligo"/>
</dbReference>